<dbReference type="Proteomes" id="UP001327560">
    <property type="component" value="Chromosome 7"/>
</dbReference>
<dbReference type="PANTHER" id="PTHR33257:SF4">
    <property type="entry name" value="EXPRESSED PROTEIN"/>
    <property type="match status" value="1"/>
</dbReference>
<proteinExistence type="predicted"/>
<feature type="region of interest" description="Disordered" evidence="1">
    <location>
        <begin position="1"/>
        <end position="20"/>
    </location>
</feature>
<evidence type="ECO:0000313" key="2">
    <source>
        <dbReference type="EMBL" id="WOL14782.1"/>
    </source>
</evidence>
<dbReference type="AlphaFoldDB" id="A0AAQ3KWC9"/>
<feature type="compositionally biased region" description="Acidic residues" evidence="1">
    <location>
        <begin position="153"/>
        <end position="163"/>
    </location>
</feature>
<dbReference type="PANTHER" id="PTHR33257">
    <property type="entry name" value="OS05G0165500 PROTEIN"/>
    <property type="match status" value="1"/>
</dbReference>
<accession>A0AAQ3KWC9</accession>
<protein>
    <submittedName>
        <fullName evidence="2">Uncharacterized protein</fullName>
    </submittedName>
</protein>
<evidence type="ECO:0000256" key="1">
    <source>
        <dbReference type="SAM" id="MobiDB-lite"/>
    </source>
</evidence>
<keyword evidence="3" id="KW-1185">Reference proteome</keyword>
<organism evidence="2 3">
    <name type="scientific">Canna indica</name>
    <name type="common">Indian-shot</name>
    <dbReference type="NCBI Taxonomy" id="4628"/>
    <lineage>
        <taxon>Eukaryota</taxon>
        <taxon>Viridiplantae</taxon>
        <taxon>Streptophyta</taxon>
        <taxon>Embryophyta</taxon>
        <taxon>Tracheophyta</taxon>
        <taxon>Spermatophyta</taxon>
        <taxon>Magnoliopsida</taxon>
        <taxon>Liliopsida</taxon>
        <taxon>Zingiberales</taxon>
        <taxon>Cannaceae</taxon>
        <taxon>Canna</taxon>
    </lineage>
</organism>
<evidence type="ECO:0000313" key="3">
    <source>
        <dbReference type="Proteomes" id="UP001327560"/>
    </source>
</evidence>
<reference evidence="2 3" key="1">
    <citation type="submission" date="2023-10" db="EMBL/GenBank/DDBJ databases">
        <title>Chromosome-scale genome assembly provides insights into flower coloration mechanisms of Canna indica.</title>
        <authorList>
            <person name="Li C."/>
        </authorList>
    </citation>
    <scope>NUCLEOTIDE SEQUENCE [LARGE SCALE GENOMIC DNA]</scope>
    <source>
        <tissue evidence="2">Flower</tissue>
    </source>
</reference>
<gene>
    <name evidence="2" type="ORF">Cni_G23563</name>
</gene>
<name>A0AAQ3KWC9_9LILI</name>
<sequence>MLPNGGAAPEKPPPQIKQEGKFYSRMLSKESSSSLASTCPSFRVYYGVAAAGTVPFLWESRPGTPKHAISISDLPPLTPPPSYYYTTKNNSSHKSTKSNLFHTVLSLGRRCRRRSPSSSISLSSSSMSSSFTSVSWNHRRRPVSPRSSFSSMGEEDEEEESDDGPPTSLLCFKMRQRAAFRR</sequence>
<dbReference type="EMBL" id="CP136896">
    <property type="protein sequence ID" value="WOL14782.1"/>
    <property type="molecule type" value="Genomic_DNA"/>
</dbReference>
<feature type="region of interest" description="Disordered" evidence="1">
    <location>
        <begin position="135"/>
        <end position="182"/>
    </location>
</feature>